<proteinExistence type="predicted"/>
<evidence type="ECO:0000259" key="3">
    <source>
        <dbReference type="PROSITE" id="PS50853"/>
    </source>
</evidence>
<dbReference type="EMBL" id="LHQL01000014">
    <property type="protein sequence ID" value="OOQ47322.1"/>
    <property type="molecule type" value="Genomic_DNA"/>
</dbReference>
<evidence type="ECO:0000313" key="6">
    <source>
        <dbReference type="Proteomes" id="UP000190306"/>
    </source>
</evidence>
<accession>A0AAE6YCY9</accession>
<evidence type="ECO:0000256" key="2">
    <source>
        <dbReference type="ARBA" id="ARBA00023326"/>
    </source>
</evidence>
<keyword evidence="6" id="KW-1185">Reference proteome</keyword>
<evidence type="ECO:0000313" key="4">
    <source>
        <dbReference type="EMBL" id="OOQ47322.1"/>
    </source>
</evidence>
<evidence type="ECO:0000256" key="1">
    <source>
        <dbReference type="ARBA" id="ARBA00023295"/>
    </source>
</evidence>
<sequence length="952" mass="101370">MTVQESLNALGQWEIDLLPTIPRETLDALAYFGHIAIIRGRVDPVQAGDNLLSAARYVGVLRGNSLADDARTKIPNDNVKISGVGMAMWLGDEDGKGSVYENAVVAASATFADTIRMLLPASGAVTEGTLHPVAGQYTGTHQWQSPRDAIQYVCQTMSTTSVPVSWRVNGDGTLDAGPEADLFVTTPTCTVVARGAGHDMAMRGVPGSLDLTGDVEDYTTRVVLLAEGEGASIATGSADISPATSYKDIHGNAVELTRLVSESDTVTANASVRAQLALSQFVAPKQDLRLNIQDYDVEGHFALGDYVYAYDPDKGLVDTNVEITFRGQRLNPIKLQVTEISWGVTDEYTVAYRTADGVWLDLTDHIETSDAGTYVTVGGFDRALSSTGEPVGSRPNADTSVPGVPTLIEPFTGTAYLDSRGFTRARVVVSWNAPNNVDGSTVLDGSHYEIRYAVDADMIYPATWSQVSQVRWSDMQIWAQPFAAPDGQWQSMVVNWDTNVAQLQDLSPGVGYDIQIRAVDKTGNVGSWSGTTTFVASEDNLPPSTPAAPSVAGSRIAVQVTHELGKSSGGTFNLESDLDHLEVHVSYEPTFTPDATTLVGKTAANAGMIQAQIPVVFTAQVEETSARYVRVIAVDKTGNKSGPSDAASATALLIDDAHISDLTVSKVTAGTISASWVMAGEIKTADTGARARISGSGYELYNSAGTRTFFADATDGSVNIVGQLVSGTIGKRIEISPTAAYLPEIRFYANDGTEYAAMNAYDAGGEIGTGVFSSTYSYSGTDVHSRILITDRGAIIHVVRSSDQQTRGGYAWAAPEALYGGYSKDATGGGYLYADATNGRFGWNPSDSTNGNFLNFSSGKTYHIGRWENFSVPASNQGIWTGSVTFTSVASASFTYGPTMDTSMVPIVTLRASNFGTATPTVWGVQSISTTGFTVAWNNTQSMNVNFWIYRV</sequence>
<dbReference type="InterPro" id="IPR013783">
    <property type="entry name" value="Ig-like_fold"/>
</dbReference>
<dbReference type="Proteomes" id="UP000190306">
    <property type="component" value="Chromosome"/>
</dbReference>
<dbReference type="GO" id="GO:0000272">
    <property type="term" value="P:polysaccharide catabolic process"/>
    <property type="evidence" value="ECO:0007669"/>
    <property type="project" value="UniProtKB-KW"/>
</dbReference>
<evidence type="ECO:0000313" key="5">
    <source>
        <dbReference type="EMBL" id="QIT47643.1"/>
    </source>
</evidence>
<keyword evidence="1" id="KW-0378">Hydrolase</keyword>
<dbReference type="InterPro" id="IPR036116">
    <property type="entry name" value="FN3_sf"/>
</dbReference>
<name>A0AAE6YCY9_STRAT</name>
<dbReference type="InterPro" id="IPR003961">
    <property type="entry name" value="FN3_dom"/>
</dbReference>
<organism evidence="5 7">
    <name type="scientific">Streptomyces antibioticus</name>
    <dbReference type="NCBI Taxonomy" id="1890"/>
    <lineage>
        <taxon>Bacteria</taxon>
        <taxon>Bacillati</taxon>
        <taxon>Actinomycetota</taxon>
        <taxon>Actinomycetes</taxon>
        <taxon>Kitasatosporales</taxon>
        <taxon>Streptomycetaceae</taxon>
        <taxon>Streptomyces</taxon>
    </lineage>
</organism>
<dbReference type="AlphaFoldDB" id="A0AAE6YCY9"/>
<dbReference type="Gene3D" id="2.60.40.10">
    <property type="entry name" value="Immunoglobulins"/>
    <property type="match status" value="1"/>
</dbReference>
<keyword evidence="1" id="KW-0326">Glycosidase</keyword>
<reference evidence="5 7" key="2">
    <citation type="submission" date="2020-03" db="EMBL/GenBank/DDBJ databases">
        <title>Is there a link between lipid content and antibiotic production in Streptomyces?</title>
        <authorList>
            <person name="David M."/>
            <person name="Lejeune C."/>
            <person name="Abreu S."/>
            <person name="Thibessard A."/>
            <person name="Leblond P."/>
            <person name="Chaminade P."/>
            <person name="Virolle M.-J."/>
        </authorList>
    </citation>
    <scope>NUCLEOTIDE SEQUENCE [LARGE SCALE GENOMIC DNA]</scope>
    <source>
        <strain evidence="5 7">DSM 41481</strain>
    </source>
</reference>
<dbReference type="Proteomes" id="UP000502504">
    <property type="component" value="Chromosome"/>
</dbReference>
<feature type="domain" description="Fibronectin type-III" evidence="3">
    <location>
        <begin position="433"/>
        <end position="539"/>
    </location>
</feature>
<evidence type="ECO:0000313" key="7">
    <source>
        <dbReference type="Proteomes" id="UP000502504"/>
    </source>
</evidence>
<dbReference type="CDD" id="cd00063">
    <property type="entry name" value="FN3"/>
    <property type="match status" value="1"/>
</dbReference>
<keyword evidence="2" id="KW-0119">Carbohydrate metabolism</keyword>
<reference evidence="4 6" key="1">
    <citation type="submission" date="2015-07" db="EMBL/GenBank/DDBJ databases">
        <title>Draft Genome Sequence of Streptomyces antibioticus, IMRU 3720 reveals insights in the evolution of actinomycin biosynthetic gene clusters in Streptomyces.</title>
        <authorList>
            <person name="Crnovcic I."/>
            <person name="Ruckert C."/>
            <person name="Kalinowksi J."/>
            <person name="Keller U."/>
        </authorList>
    </citation>
    <scope>NUCLEOTIDE SEQUENCE [LARGE SCALE GENOMIC DNA]</scope>
    <source>
        <strain evidence="4 6">DSM 41481</strain>
    </source>
</reference>
<gene>
    <name evidence="4" type="ORF">AFM16_31780</name>
    <name evidence="5" type="ORF">HCX60_32330</name>
</gene>
<dbReference type="GO" id="GO:0016798">
    <property type="term" value="F:hydrolase activity, acting on glycosyl bonds"/>
    <property type="evidence" value="ECO:0007669"/>
    <property type="project" value="UniProtKB-KW"/>
</dbReference>
<dbReference type="PROSITE" id="PS50853">
    <property type="entry name" value="FN3"/>
    <property type="match status" value="1"/>
</dbReference>
<dbReference type="EMBL" id="CP050692">
    <property type="protein sequence ID" value="QIT47643.1"/>
    <property type="molecule type" value="Genomic_DNA"/>
</dbReference>
<protein>
    <recommendedName>
        <fullName evidence="3">Fibronectin type-III domain-containing protein</fullName>
    </recommendedName>
</protein>
<dbReference type="RefSeq" id="WP_078635999.1">
    <property type="nucleotide sequence ID" value="NZ_CM007717.1"/>
</dbReference>
<keyword evidence="2" id="KW-0624">Polysaccharide degradation</keyword>
<dbReference type="SUPFAM" id="SSF49265">
    <property type="entry name" value="Fibronectin type III"/>
    <property type="match status" value="1"/>
</dbReference>